<dbReference type="InterPro" id="IPR029058">
    <property type="entry name" value="AB_hydrolase_fold"/>
</dbReference>
<keyword evidence="2 6" id="KW-0378">Hydrolase</keyword>
<name>A0A100I7F5_ASPNG</name>
<reference evidence="7" key="1">
    <citation type="journal article" date="2016" name="Genome Announc.">
        <title>Draft genome sequence of Aspergillus niger strain An76.</title>
        <authorList>
            <person name="Gong W."/>
            <person name="Cheng Z."/>
            <person name="Zhang H."/>
            <person name="Liu L."/>
            <person name="Gao P."/>
            <person name="Wang L."/>
        </authorList>
    </citation>
    <scope>NUCLEOTIDE SEQUENCE [LARGE SCALE GENOMIC DNA]</scope>
    <source>
        <strain evidence="7">An76</strain>
    </source>
</reference>
<dbReference type="PANTHER" id="PTHR48081:SF8">
    <property type="entry name" value="ALPHA_BETA HYDROLASE FOLD-3 DOMAIN-CONTAINING PROTEIN-RELATED"/>
    <property type="match status" value="1"/>
</dbReference>
<gene>
    <name evidence="6" type="ORF">ABL_01150</name>
</gene>
<dbReference type="GO" id="GO:0016787">
    <property type="term" value="F:hydrolase activity"/>
    <property type="evidence" value="ECO:0007669"/>
    <property type="project" value="UniProtKB-KW"/>
</dbReference>
<evidence type="ECO:0000259" key="5">
    <source>
        <dbReference type="Pfam" id="PF07859"/>
    </source>
</evidence>
<feature type="domain" description="Alpha/beta hydrolase fold-3" evidence="5">
    <location>
        <begin position="117"/>
        <end position="337"/>
    </location>
</feature>
<evidence type="ECO:0000313" key="6">
    <source>
        <dbReference type="EMBL" id="GAQ35291.1"/>
    </source>
</evidence>
<dbReference type="PANTHER" id="PTHR48081">
    <property type="entry name" value="AB HYDROLASE SUPERFAMILY PROTEIN C4A8.06C"/>
    <property type="match status" value="1"/>
</dbReference>
<dbReference type="VEuPathDB" id="FungiDB:ASPNIDRAFT2_1157988"/>
<dbReference type="AlphaFoldDB" id="A0A100I7F5"/>
<evidence type="ECO:0000256" key="3">
    <source>
        <dbReference type="PROSITE-ProRule" id="PRU10038"/>
    </source>
</evidence>
<dbReference type="Gene3D" id="3.40.50.1820">
    <property type="entry name" value="alpha/beta hydrolase"/>
    <property type="match status" value="1"/>
</dbReference>
<dbReference type="PaxDb" id="5061-CADANGAP00001465"/>
<feature type="compositionally biased region" description="Low complexity" evidence="4">
    <location>
        <begin position="1"/>
        <end position="16"/>
    </location>
</feature>
<dbReference type="EMBL" id="BCMY01000001">
    <property type="protein sequence ID" value="GAQ35291.1"/>
    <property type="molecule type" value="Genomic_DNA"/>
</dbReference>
<dbReference type="OrthoDB" id="2152029at2759"/>
<proteinExistence type="inferred from homology"/>
<dbReference type="InterPro" id="IPR050300">
    <property type="entry name" value="GDXG_lipolytic_enzyme"/>
</dbReference>
<dbReference type="Proteomes" id="UP000068243">
    <property type="component" value="Unassembled WGS sequence"/>
</dbReference>
<evidence type="ECO:0000256" key="2">
    <source>
        <dbReference type="ARBA" id="ARBA00022801"/>
    </source>
</evidence>
<dbReference type="Pfam" id="PF07859">
    <property type="entry name" value="Abhydrolase_3"/>
    <property type="match status" value="1"/>
</dbReference>
<protein>
    <submittedName>
        <fullName evidence="6">Similar to alpha/beta hydrolase fold-3 domain containing protein</fullName>
    </submittedName>
</protein>
<sequence>MAPVRSVSSSFPSASVDMPADDHPRFRHDPSWSYHQGVAGSMLKAFLRTFTALHMKWPLSLKPHHESDRFVLINPAAPEWYTGVMVDEAVKPETIGATWYPEPFTRGTSLPDGEYVILHLHGGSYILGDGRSSSCNFMAQTLLEQTPASYMLCPQYRLACNHNGRFPAQLQDALAAYVYLIHTLQISPSQIVLSGDSSGGHLVLALLRYIVEFNRPDLLPPPKCNWAWSPWCDVPAAVDPSAWTHSTNYKTEYIPGSFPAWGAKQFLGDLEITSEVEPYVAPIWHPFVVPSPVLVITGGREVLCQDHKKLAQEFQKLPGNETAIDLVVEEKVPHDVLMIGWIMGFKDEARHCATKAEEFLRRVDSSSGSKEADAQMGI</sequence>
<evidence type="ECO:0000313" key="7">
    <source>
        <dbReference type="Proteomes" id="UP000068243"/>
    </source>
</evidence>
<dbReference type="VEuPathDB" id="FungiDB:An02g00070"/>
<dbReference type="InterPro" id="IPR033140">
    <property type="entry name" value="Lipase_GDXG_put_SER_AS"/>
</dbReference>
<comment type="caution">
    <text evidence="6">The sequence shown here is derived from an EMBL/GenBank/DDBJ whole genome shotgun (WGS) entry which is preliminary data.</text>
</comment>
<dbReference type="PROSITE" id="PS01174">
    <property type="entry name" value="LIPASE_GDXG_SER"/>
    <property type="match status" value="1"/>
</dbReference>
<dbReference type="VEuPathDB" id="FungiDB:ATCC64974_59050"/>
<organism evidence="6 7">
    <name type="scientific">Aspergillus niger</name>
    <dbReference type="NCBI Taxonomy" id="5061"/>
    <lineage>
        <taxon>Eukaryota</taxon>
        <taxon>Fungi</taxon>
        <taxon>Dikarya</taxon>
        <taxon>Ascomycota</taxon>
        <taxon>Pezizomycotina</taxon>
        <taxon>Eurotiomycetes</taxon>
        <taxon>Eurotiomycetidae</taxon>
        <taxon>Eurotiales</taxon>
        <taxon>Aspergillaceae</taxon>
        <taxon>Aspergillus</taxon>
        <taxon>Aspergillus subgen. Circumdati</taxon>
    </lineage>
</organism>
<dbReference type="VEuPathDB" id="FungiDB:M747DRAFT_271894"/>
<evidence type="ECO:0000256" key="1">
    <source>
        <dbReference type="ARBA" id="ARBA00010515"/>
    </source>
</evidence>
<dbReference type="OMA" id="PAWGAKQ"/>
<accession>A0A100I7F5</accession>
<dbReference type="InterPro" id="IPR013094">
    <property type="entry name" value="AB_hydrolase_3"/>
</dbReference>
<evidence type="ECO:0000256" key="4">
    <source>
        <dbReference type="SAM" id="MobiDB-lite"/>
    </source>
</evidence>
<dbReference type="SUPFAM" id="SSF53474">
    <property type="entry name" value="alpha/beta-Hydrolases"/>
    <property type="match status" value="1"/>
</dbReference>
<comment type="similarity">
    <text evidence="1">Belongs to the 'GDXG' lipolytic enzyme family.</text>
</comment>
<feature type="region of interest" description="Disordered" evidence="4">
    <location>
        <begin position="1"/>
        <end position="22"/>
    </location>
</feature>
<feature type="active site" evidence="3">
    <location>
        <position position="197"/>
    </location>
</feature>